<dbReference type="InterPro" id="IPR036116">
    <property type="entry name" value="FN3_sf"/>
</dbReference>
<dbReference type="EMBL" id="CAEZWU010000003">
    <property type="protein sequence ID" value="CAB4657383.1"/>
    <property type="molecule type" value="Genomic_DNA"/>
</dbReference>
<dbReference type="PROSITE" id="PS00137">
    <property type="entry name" value="SUBTILASE_HIS"/>
    <property type="match status" value="2"/>
</dbReference>
<dbReference type="InterPro" id="IPR013783">
    <property type="entry name" value="Ig-like_fold"/>
</dbReference>
<dbReference type="InterPro" id="IPR003961">
    <property type="entry name" value="FN3_dom"/>
</dbReference>
<feature type="region of interest" description="Disordered" evidence="5">
    <location>
        <begin position="1868"/>
        <end position="1917"/>
    </location>
</feature>
<dbReference type="InterPro" id="IPR036852">
    <property type="entry name" value="Peptidase_S8/S53_dom_sf"/>
</dbReference>
<sequence>MYQAKITRSQWRSWFSISLICALGVQFLPTPVAGADAPTNDYIVMFSDNADLQAKISKEARLGNSISQVYDNAANGFVAELDASDVRRLKADREVLVVELDRVIKLDDDSVTTSTSSTSTTSSSITTSTTSSSSSTSSTTSTTIPTSSSTSTTSSSSSTSSSSTTSTTSSTSTTSTSTSTTTSTTVPVTVSELGEPVPNSYIISLRGDVPVQQFVSAEQGLGVNVLQVFTQAINGYVAVLTSAEKSRLEKDSRVLSIEQDAIVTVDGDQANPPSWGLDRIDQRGVTLDLNYSYSFTGVGVSAYVIDTGVRADHSQFSGRVSVGYTSISDGRGSADCHGHGTHVSGTIGGSTYGVAKSVSIVPVRVLGCTGSGSTSGVIAGINWMITHHQSGVPAVANMSLGGSFSSSMNEAVANAVSDGIVMAVAAGNSNANACNYSPASAQVAITVGATTSADERASYSNYGNCLDIFAPGSSIVSSWFSSSNAIRSLSGTSMASPHVAGAAALLLESDSAMSPAAVREKLITFATPDAISGAGSGSVNLLVYTKSAWSAPVPIAPSVPRDLIAIGGNASAALSWVAPTSSNGNEVTDYVVEYSSNNGAAWSTFNDGTSASTSATVTGLVNSTVYLFRVSAVSSAGTSSPSSSTTATIGIPGAPNSLLPTALNLSIGLTWSAPLLIGGSALTDYVIEYSSDAGTSYTVFADGVSTSRATTVTGLTNGTSYLFRVKAVNSIGTGSASGVVSATPWSVAVPSAPRDVLISTVSLDQIAIRWTAPLTDGGSSVVDYVIEYSSNAGVSWSLFVDNFTPNTSVTVTGLTSGTTYIFRVRAVNGAGTSAVSASSAAAAPGVPSEPCCVNDAQIGPGYVAIRWGAPTSNGGSPITNYVIEYSVNDGVTWTTWSGWTGVAGCVCANVARTVSPLADGVAHIFRVRAQNAIGLSQPSVASDASTPWTPIAPGAPTSLTVTARTGQVDLDWEEPTSDGGAFITDYTIQYSTNSGTTWTTFVDGVSTSTFVSMRTLSVGVSHIFRVQATNSAGTGVPTSATAPITTIGSLLNDPFSGAIAISGANSFTLSSTLTSTRESGEPTHGGYAPSASIWYKWVATETGTLVLTTLSSDFDTLLGVYTGSAVNGLTTVAVNDDAVGEIGVWSRVTVAVRSGTTYQIAIDGYSGKKGSTRLNWQYTAAPIPQAPTAPQNVRASAGNASANLYWLAPTSDGNATITSYTTTSSPGAKTCSTSGALTCVVSGLTNGVAYTFTVTATNSAGTSIASAASSAVTPVANPDGGVTALSWGLDRIDQRNLPLNSLYARNYSGAGVNAYIIDTGILASHGEFGGRVTPGFSSISDGRGSEDCNGHGTHVAGTVAGSNYGVAPSASLIAVRVLDCGGSGSTSGVIAGIDWVVENHQSGVAAVANMSLGGSRSAALDLAVARGVDDGVVFVVAAGNSNADACNYSPAAASSAITVGSTTSADDRSSFSNYGSCVDVFAPGSNITSSWYTSNSATNTISGTSMASPHVAGIAALALSANSSLSVSGVTSWITSSATAGVVTGPGSGSPNILAYSLLSASPPAGSSTGATTTTTTTSTTTTTTTTIPSRPTVSWTLNNGVVEFNFSCVDWHMTSGVLARNAALTNIVARASGSGSGSTCGGGYGISQLGELDSGTTYYASATVTDSRGTTTSNYSFTTSGGTTTTTAAPSSGGGGGSSGGGGGSSGGGGGGGGGSRATTTTVLIRSLIPVNTFTSVPNLNGAIPNIPNVLPTGAGAPIIPNGFPTGFQTSNGDSANRPTLGQPMPPLLVNTPQAAATAKAVGNAVTFKVTAKTGATVNIYRNGILVSTVPASAAASIKVADNPGGVNTFQIVVVDKDGAVSASPKKTVAIGSSSPKQNTNSGAKTKTATSKNATSKTATSKAAVTANTTASKAGK</sequence>
<feature type="region of interest" description="Disordered" evidence="5">
    <location>
        <begin position="1671"/>
        <end position="1719"/>
    </location>
</feature>
<feature type="compositionally biased region" description="Gly residues" evidence="5">
    <location>
        <begin position="1693"/>
        <end position="1717"/>
    </location>
</feature>
<dbReference type="InterPro" id="IPR050131">
    <property type="entry name" value="Peptidase_S8_subtilisin-like"/>
</dbReference>
<evidence type="ECO:0000256" key="2">
    <source>
        <dbReference type="ARBA" id="ARBA00022670"/>
    </source>
</evidence>
<reference evidence="7" key="1">
    <citation type="submission" date="2020-05" db="EMBL/GenBank/DDBJ databases">
        <authorList>
            <person name="Chiriac C."/>
            <person name="Salcher M."/>
            <person name="Ghai R."/>
            <person name="Kavagutti S V."/>
        </authorList>
    </citation>
    <scope>NUCLEOTIDE SEQUENCE</scope>
</reference>
<dbReference type="InterPro" id="IPR022398">
    <property type="entry name" value="Peptidase_S8_His-AS"/>
</dbReference>
<dbReference type="InterPro" id="IPR037045">
    <property type="entry name" value="S8pro/Inhibitor_I9_sf"/>
</dbReference>
<dbReference type="GO" id="GO:0006508">
    <property type="term" value="P:proteolysis"/>
    <property type="evidence" value="ECO:0007669"/>
    <property type="project" value="UniProtKB-KW"/>
</dbReference>
<feature type="domain" description="Fibronectin type-III" evidence="6">
    <location>
        <begin position="752"/>
        <end position="846"/>
    </location>
</feature>
<evidence type="ECO:0000256" key="3">
    <source>
        <dbReference type="ARBA" id="ARBA00022801"/>
    </source>
</evidence>
<dbReference type="Pfam" id="PF00082">
    <property type="entry name" value="Peptidase_S8"/>
    <property type="match status" value="2"/>
</dbReference>
<name>A0A6J6L9H6_9ZZZZ</name>
<dbReference type="PRINTS" id="PR00014">
    <property type="entry name" value="FNTYPEIII"/>
</dbReference>
<dbReference type="Pfam" id="PF05922">
    <property type="entry name" value="Inhibitor_I9"/>
    <property type="match status" value="1"/>
</dbReference>
<feature type="domain" description="Fibronectin type-III" evidence="6">
    <location>
        <begin position="847"/>
        <end position="949"/>
    </location>
</feature>
<keyword evidence="3" id="KW-0378">Hydrolase</keyword>
<proteinExistence type="inferred from homology"/>
<organism evidence="7">
    <name type="scientific">freshwater metagenome</name>
    <dbReference type="NCBI Taxonomy" id="449393"/>
    <lineage>
        <taxon>unclassified sequences</taxon>
        <taxon>metagenomes</taxon>
        <taxon>ecological metagenomes</taxon>
    </lineage>
</organism>
<dbReference type="PROSITE" id="PS00136">
    <property type="entry name" value="SUBTILASE_ASP"/>
    <property type="match status" value="2"/>
</dbReference>
<feature type="compositionally biased region" description="Low complexity" evidence="5">
    <location>
        <begin position="1671"/>
        <end position="1692"/>
    </location>
</feature>
<dbReference type="SUPFAM" id="SSF54897">
    <property type="entry name" value="Protease propeptides/inhibitors"/>
    <property type="match status" value="2"/>
</dbReference>
<feature type="region of interest" description="Disordered" evidence="5">
    <location>
        <begin position="1566"/>
        <end position="1588"/>
    </location>
</feature>
<evidence type="ECO:0000259" key="6">
    <source>
        <dbReference type="PROSITE" id="PS50853"/>
    </source>
</evidence>
<feature type="domain" description="Fibronectin type-III" evidence="6">
    <location>
        <begin position="654"/>
        <end position="747"/>
    </location>
</feature>
<dbReference type="PANTHER" id="PTHR43806:SF11">
    <property type="entry name" value="CEREVISIN-RELATED"/>
    <property type="match status" value="1"/>
</dbReference>
<keyword evidence="4" id="KW-0720">Serine protease</keyword>
<dbReference type="Gene3D" id="3.30.70.80">
    <property type="entry name" value="Peptidase S8 propeptide/proteinase inhibitor I9"/>
    <property type="match status" value="2"/>
</dbReference>
<protein>
    <submittedName>
        <fullName evidence="7">Unannotated protein</fullName>
    </submittedName>
</protein>
<dbReference type="PROSITE" id="PS50853">
    <property type="entry name" value="FN3"/>
    <property type="match status" value="6"/>
</dbReference>
<dbReference type="Gene3D" id="2.60.40.10">
    <property type="entry name" value="Immunoglobulins"/>
    <property type="match status" value="6"/>
</dbReference>
<dbReference type="GO" id="GO:0005615">
    <property type="term" value="C:extracellular space"/>
    <property type="evidence" value="ECO:0007669"/>
    <property type="project" value="TreeGrafter"/>
</dbReference>
<dbReference type="InterPro" id="IPR000209">
    <property type="entry name" value="Peptidase_S8/S53_dom"/>
</dbReference>
<accession>A0A6J6L9H6</accession>
<dbReference type="SMART" id="SM00060">
    <property type="entry name" value="FN3"/>
    <property type="match status" value="6"/>
</dbReference>
<feature type="domain" description="Fibronectin type-III" evidence="6">
    <location>
        <begin position="1186"/>
        <end position="1276"/>
    </location>
</feature>
<feature type="compositionally biased region" description="Low complexity" evidence="5">
    <location>
        <begin position="1880"/>
        <end position="1917"/>
    </location>
</feature>
<feature type="compositionally biased region" description="Low complexity" evidence="5">
    <location>
        <begin position="111"/>
        <end position="191"/>
    </location>
</feature>
<dbReference type="InterPro" id="IPR023828">
    <property type="entry name" value="Peptidase_S8_Ser-AS"/>
</dbReference>
<evidence type="ECO:0000256" key="4">
    <source>
        <dbReference type="ARBA" id="ARBA00022825"/>
    </source>
</evidence>
<dbReference type="PANTHER" id="PTHR43806">
    <property type="entry name" value="PEPTIDASE S8"/>
    <property type="match status" value="1"/>
</dbReference>
<dbReference type="PRINTS" id="PR00723">
    <property type="entry name" value="SUBTILISIN"/>
</dbReference>
<dbReference type="FunFam" id="3.40.50.200:FF:000014">
    <property type="entry name" value="Proteinase K"/>
    <property type="match status" value="2"/>
</dbReference>
<evidence type="ECO:0000313" key="7">
    <source>
        <dbReference type="EMBL" id="CAB4657383.1"/>
    </source>
</evidence>
<comment type="similarity">
    <text evidence="1">Belongs to the peptidase S8 family.</text>
</comment>
<dbReference type="SUPFAM" id="SSF52743">
    <property type="entry name" value="Subtilisin-like"/>
    <property type="match status" value="2"/>
</dbReference>
<feature type="domain" description="Fibronectin type-III" evidence="6">
    <location>
        <begin position="556"/>
        <end position="652"/>
    </location>
</feature>
<dbReference type="PROSITE" id="PS51892">
    <property type="entry name" value="SUBTILASE"/>
    <property type="match status" value="2"/>
</dbReference>
<keyword evidence="2" id="KW-0645">Protease</keyword>
<feature type="domain" description="Fibronectin type-III" evidence="6">
    <location>
        <begin position="952"/>
        <end position="1049"/>
    </location>
</feature>
<dbReference type="SUPFAM" id="SSF49265">
    <property type="entry name" value="Fibronectin type III"/>
    <property type="match status" value="4"/>
</dbReference>
<dbReference type="Gene3D" id="3.40.50.200">
    <property type="entry name" value="Peptidase S8/S53 domain"/>
    <property type="match status" value="2"/>
</dbReference>
<feature type="compositionally biased region" description="Low complexity" evidence="5">
    <location>
        <begin position="1566"/>
        <end position="1587"/>
    </location>
</feature>
<dbReference type="InterPro" id="IPR015500">
    <property type="entry name" value="Peptidase_S8_subtilisin-rel"/>
</dbReference>
<dbReference type="CDD" id="cd00063">
    <property type="entry name" value="FN3"/>
    <property type="match status" value="6"/>
</dbReference>
<evidence type="ECO:0000256" key="1">
    <source>
        <dbReference type="ARBA" id="ARBA00011073"/>
    </source>
</evidence>
<evidence type="ECO:0000256" key="5">
    <source>
        <dbReference type="SAM" id="MobiDB-lite"/>
    </source>
</evidence>
<dbReference type="InterPro" id="IPR010259">
    <property type="entry name" value="S8pro/Inhibitor_I9"/>
</dbReference>
<dbReference type="CDD" id="cd04077">
    <property type="entry name" value="Peptidases_S8_PCSK9_ProteinaseK_like"/>
    <property type="match status" value="2"/>
</dbReference>
<dbReference type="PROSITE" id="PS00138">
    <property type="entry name" value="SUBTILASE_SER"/>
    <property type="match status" value="2"/>
</dbReference>
<dbReference type="InterPro" id="IPR023827">
    <property type="entry name" value="Peptidase_S8_Asp-AS"/>
</dbReference>
<dbReference type="InterPro" id="IPR034193">
    <property type="entry name" value="PCSK9_ProteinaseK-like"/>
</dbReference>
<feature type="region of interest" description="Disordered" evidence="5">
    <location>
        <begin position="109"/>
        <end position="191"/>
    </location>
</feature>
<gene>
    <name evidence="7" type="ORF">UFOPK2292_00039</name>
</gene>
<dbReference type="GO" id="GO:0004252">
    <property type="term" value="F:serine-type endopeptidase activity"/>
    <property type="evidence" value="ECO:0007669"/>
    <property type="project" value="InterPro"/>
</dbReference>
<dbReference type="Pfam" id="PF00041">
    <property type="entry name" value="fn3"/>
    <property type="match status" value="5"/>
</dbReference>